<dbReference type="PROSITE" id="PS00189">
    <property type="entry name" value="LIPOYL"/>
    <property type="match status" value="1"/>
</dbReference>
<organism evidence="6 7">
    <name type="scientific">Ostreibacterium oceani</name>
    <dbReference type="NCBI Taxonomy" id="2654998"/>
    <lineage>
        <taxon>Bacteria</taxon>
        <taxon>Pseudomonadati</taxon>
        <taxon>Pseudomonadota</taxon>
        <taxon>Gammaproteobacteria</taxon>
        <taxon>Cardiobacteriales</taxon>
        <taxon>Ostreibacteriaceae</taxon>
        <taxon>Ostreibacterium</taxon>
    </lineage>
</organism>
<dbReference type="EMBL" id="WHNW01000014">
    <property type="protein sequence ID" value="MPV86926.1"/>
    <property type="molecule type" value="Genomic_DNA"/>
</dbReference>
<dbReference type="SUPFAM" id="SSF51230">
    <property type="entry name" value="Single hybrid motif"/>
    <property type="match status" value="1"/>
</dbReference>
<evidence type="ECO:0000313" key="6">
    <source>
        <dbReference type="EMBL" id="MPV86926.1"/>
    </source>
</evidence>
<dbReference type="HAMAP" id="MF_00272">
    <property type="entry name" value="GcvH"/>
    <property type="match status" value="1"/>
</dbReference>
<dbReference type="PANTHER" id="PTHR11715">
    <property type="entry name" value="GLYCINE CLEAVAGE SYSTEM H PROTEIN"/>
    <property type="match status" value="1"/>
</dbReference>
<gene>
    <name evidence="3 6" type="primary">gcvH</name>
    <name evidence="6" type="ORF">GCU85_09330</name>
</gene>
<dbReference type="Pfam" id="PF01597">
    <property type="entry name" value="GCV_H"/>
    <property type="match status" value="1"/>
</dbReference>
<comment type="caution">
    <text evidence="6">The sequence shown here is derived from an EMBL/GenBank/DDBJ whole genome shotgun (WGS) entry which is preliminary data.</text>
</comment>
<dbReference type="InParanoid" id="A0A6N7F4W6"/>
<keyword evidence="2 3" id="KW-0450">Lipoyl</keyword>
<comment type="subunit">
    <text evidence="3">The glycine cleavage system is composed of four proteins: P, T, L and H.</text>
</comment>
<dbReference type="RefSeq" id="WP_152810916.1">
    <property type="nucleotide sequence ID" value="NZ_WHNW01000014.1"/>
</dbReference>
<dbReference type="GO" id="GO:0005960">
    <property type="term" value="C:glycine cleavage complex"/>
    <property type="evidence" value="ECO:0007669"/>
    <property type="project" value="InterPro"/>
</dbReference>
<evidence type="ECO:0000256" key="4">
    <source>
        <dbReference type="PIRSR" id="PIRSR617453-50"/>
    </source>
</evidence>
<dbReference type="PROSITE" id="PS50968">
    <property type="entry name" value="BIOTINYL_LIPOYL"/>
    <property type="match status" value="1"/>
</dbReference>
<dbReference type="InterPro" id="IPR033753">
    <property type="entry name" value="GCV_H/Fam206"/>
</dbReference>
<name>A0A6N7F4W6_9GAMM</name>
<dbReference type="PANTHER" id="PTHR11715:SF3">
    <property type="entry name" value="GLYCINE CLEAVAGE SYSTEM H PROTEIN-RELATED"/>
    <property type="match status" value="1"/>
</dbReference>
<comment type="function">
    <text evidence="3">The glycine cleavage system catalyzes the degradation of glycine. The H protein shuttles the methylamine group of glycine from the P protein to the T protein.</text>
</comment>
<dbReference type="GO" id="GO:0019464">
    <property type="term" value="P:glycine decarboxylation via glycine cleavage system"/>
    <property type="evidence" value="ECO:0007669"/>
    <property type="project" value="UniProtKB-UniRule"/>
</dbReference>
<protein>
    <recommendedName>
        <fullName evidence="3">Glycine cleavage system H protein</fullName>
    </recommendedName>
</protein>
<dbReference type="InterPro" id="IPR000089">
    <property type="entry name" value="Biotin_lipoyl"/>
</dbReference>
<evidence type="ECO:0000259" key="5">
    <source>
        <dbReference type="PROSITE" id="PS50968"/>
    </source>
</evidence>
<evidence type="ECO:0000256" key="2">
    <source>
        <dbReference type="ARBA" id="ARBA00022823"/>
    </source>
</evidence>
<dbReference type="CDD" id="cd06848">
    <property type="entry name" value="GCS_H"/>
    <property type="match status" value="1"/>
</dbReference>
<feature type="modified residue" description="N6-lipoyllysine" evidence="3 4">
    <location>
        <position position="59"/>
    </location>
</feature>
<reference evidence="6 7" key="1">
    <citation type="submission" date="2019-10" db="EMBL/GenBank/DDBJ databases">
        <title>Cardiobacteriales fam. a chemoheterotrophic member of the order Cardiobacteriales, and proposal of Cardiobacteriales fam. nov.</title>
        <authorList>
            <person name="Wang C."/>
        </authorList>
    </citation>
    <scope>NUCLEOTIDE SEQUENCE [LARGE SCALE GENOMIC DNA]</scope>
    <source>
        <strain evidence="6 7">ML27</strain>
    </source>
</reference>
<dbReference type="FunCoup" id="A0A6N7F4W6">
    <property type="interactions" value="485"/>
</dbReference>
<dbReference type="InterPro" id="IPR002930">
    <property type="entry name" value="GCV_H"/>
</dbReference>
<dbReference type="NCBIfam" id="NF002270">
    <property type="entry name" value="PRK01202.1"/>
    <property type="match status" value="1"/>
</dbReference>
<evidence type="ECO:0000256" key="1">
    <source>
        <dbReference type="ARBA" id="ARBA00009249"/>
    </source>
</evidence>
<feature type="domain" description="Lipoyl-binding" evidence="5">
    <location>
        <begin position="18"/>
        <end position="100"/>
    </location>
</feature>
<dbReference type="InterPro" id="IPR011053">
    <property type="entry name" value="Single_hybrid_motif"/>
</dbReference>
<dbReference type="Proteomes" id="UP000471298">
    <property type="component" value="Unassembled WGS sequence"/>
</dbReference>
<dbReference type="GO" id="GO:0005737">
    <property type="term" value="C:cytoplasm"/>
    <property type="evidence" value="ECO:0007669"/>
    <property type="project" value="TreeGrafter"/>
</dbReference>
<comment type="cofactor">
    <cofactor evidence="3">
        <name>(R)-lipoate</name>
        <dbReference type="ChEBI" id="CHEBI:83088"/>
    </cofactor>
    <text evidence="3">Binds 1 lipoyl cofactor covalently.</text>
</comment>
<evidence type="ECO:0000256" key="3">
    <source>
        <dbReference type="HAMAP-Rule" id="MF_00272"/>
    </source>
</evidence>
<dbReference type="GO" id="GO:0009249">
    <property type="term" value="P:protein lipoylation"/>
    <property type="evidence" value="ECO:0007669"/>
    <property type="project" value="TreeGrafter"/>
</dbReference>
<dbReference type="Gene3D" id="2.40.50.100">
    <property type="match status" value="1"/>
</dbReference>
<dbReference type="AlphaFoldDB" id="A0A6N7F4W6"/>
<evidence type="ECO:0000313" key="7">
    <source>
        <dbReference type="Proteomes" id="UP000471298"/>
    </source>
</evidence>
<dbReference type="InterPro" id="IPR003016">
    <property type="entry name" value="2-oxoA_DH_lipoyl-BS"/>
</dbReference>
<dbReference type="InterPro" id="IPR017453">
    <property type="entry name" value="GCV_H_sub"/>
</dbReference>
<dbReference type="NCBIfam" id="TIGR00527">
    <property type="entry name" value="gcvH"/>
    <property type="match status" value="1"/>
</dbReference>
<keyword evidence="7" id="KW-1185">Reference proteome</keyword>
<proteinExistence type="inferred from homology"/>
<accession>A0A6N7F4W6</accession>
<sequence>MKKYFTQDHEWIAIDGDTATVGITDYAQDQLGDVVFVELPEIDDEVAQGDEACVIESVKAAGEVHSPVSGKVVEVNSQLEDEPGLINRAAESDGWVYKMTVTDPSELDELMDTAAYQDFLA</sequence>
<comment type="similarity">
    <text evidence="1 3">Belongs to the GcvH family.</text>
</comment>